<dbReference type="EMBL" id="JANPWB010000013">
    <property type="protein sequence ID" value="KAJ1106061.1"/>
    <property type="molecule type" value="Genomic_DNA"/>
</dbReference>
<feature type="non-terminal residue" evidence="2">
    <location>
        <position position="1"/>
    </location>
</feature>
<gene>
    <name evidence="2" type="ORF">NDU88_003464</name>
</gene>
<accession>A0AAV7MRQ2</accession>
<dbReference type="AlphaFoldDB" id="A0AAV7MRQ2"/>
<evidence type="ECO:0000313" key="3">
    <source>
        <dbReference type="Proteomes" id="UP001066276"/>
    </source>
</evidence>
<proteinExistence type="predicted"/>
<dbReference type="Proteomes" id="UP001066276">
    <property type="component" value="Chromosome 9"/>
</dbReference>
<keyword evidence="3" id="KW-1185">Reference proteome</keyword>
<reference evidence="2" key="1">
    <citation type="journal article" date="2022" name="bioRxiv">
        <title>Sequencing and chromosome-scale assembly of the giantPleurodeles waltlgenome.</title>
        <authorList>
            <person name="Brown T."/>
            <person name="Elewa A."/>
            <person name="Iarovenko S."/>
            <person name="Subramanian E."/>
            <person name="Araus A.J."/>
            <person name="Petzold A."/>
            <person name="Susuki M."/>
            <person name="Suzuki K.-i.T."/>
            <person name="Hayashi T."/>
            <person name="Toyoda A."/>
            <person name="Oliveira C."/>
            <person name="Osipova E."/>
            <person name="Leigh N.D."/>
            <person name="Simon A."/>
            <person name="Yun M.H."/>
        </authorList>
    </citation>
    <scope>NUCLEOTIDE SEQUENCE</scope>
    <source>
        <strain evidence="2">20211129_DDA</strain>
        <tissue evidence="2">Liver</tissue>
    </source>
</reference>
<feature type="non-terminal residue" evidence="2">
    <location>
        <position position="52"/>
    </location>
</feature>
<protein>
    <submittedName>
        <fullName evidence="2">Uncharacterized protein</fullName>
    </submittedName>
</protein>
<feature type="compositionally biased region" description="Basic and acidic residues" evidence="1">
    <location>
        <begin position="34"/>
        <end position="44"/>
    </location>
</feature>
<feature type="region of interest" description="Disordered" evidence="1">
    <location>
        <begin position="25"/>
        <end position="52"/>
    </location>
</feature>
<comment type="caution">
    <text evidence="2">The sequence shown here is derived from an EMBL/GenBank/DDBJ whole genome shotgun (WGS) entry which is preliminary data.</text>
</comment>
<name>A0AAV7MRQ2_PLEWA</name>
<evidence type="ECO:0000256" key="1">
    <source>
        <dbReference type="SAM" id="MobiDB-lite"/>
    </source>
</evidence>
<evidence type="ECO:0000313" key="2">
    <source>
        <dbReference type="EMBL" id="KAJ1106061.1"/>
    </source>
</evidence>
<sequence length="52" mass="5824">KSTQIAESKKKVVVSSHLLIQLSARNQNGLKRHSSQETRTKQDDADSFLKSV</sequence>
<organism evidence="2 3">
    <name type="scientific">Pleurodeles waltl</name>
    <name type="common">Iberian ribbed newt</name>
    <dbReference type="NCBI Taxonomy" id="8319"/>
    <lineage>
        <taxon>Eukaryota</taxon>
        <taxon>Metazoa</taxon>
        <taxon>Chordata</taxon>
        <taxon>Craniata</taxon>
        <taxon>Vertebrata</taxon>
        <taxon>Euteleostomi</taxon>
        <taxon>Amphibia</taxon>
        <taxon>Batrachia</taxon>
        <taxon>Caudata</taxon>
        <taxon>Salamandroidea</taxon>
        <taxon>Salamandridae</taxon>
        <taxon>Pleurodelinae</taxon>
        <taxon>Pleurodeles</taxon>
    </lineage>
</organism>